<reference evidence="2 4" key="2">
    <citation type="journal article" date="2013" name="Nature">
        <title>Insights into bilaterian evolution from three spiralian genomes.</title>
        <authorList>
            <person name="Simakov O."/>
            <person name="Marletaz F."/>
            <person name="Cho S.J."/>
            <person name="Edsinger-Gonzales E."/>
            <person name="Havlak P."/>
            <person name="Hellsten U."/>
            <person name="Kuo D.H."/>
            <person name="Larsson T."/>
            <person name="Lv J."/>
            <person name="Arendt D."/>
            <person name="Savage R."/>
            <person name="Osoegawa K."/>
            <person name="de Jong P."/>
            <person name="Grimwood J."/>
            <person name="Chapman J.A."/>
            <person name="Shapiro H."/>
            <person name="Aerts A."/>
            <person name="Otillar R.P."/>
            <person name="Terry A.Y."/>
            <person name="Boore J.L."/>
            <person name="Grigoriev I.V."/>
            <person name="Lindberg D.R."/>
            <person name="Seaver E.C."/>
            <person name="Weisblat D.A."/>
            <person name="Putnam N.H."/>
            <person name="Rokhsar D.S."/>
        </authorList>
    </citation>
    <scope>NUCLEOTIDE SEQUENCE</scope>
</reference>
<dbReference type="AlphaFoldDB" id="T1ELU3"/>
<dbReference type="EMBL" id="AMQM01002834">
    <property type="status" value="NOT_ANNOTATED_CDS"/>
    <property type="molecule type" value="Genomic_DNA"/>
</dbReference>
<dbReference type="FunCoup" id="T1ELU3">
    <property type="interactions" value="1484"/>
</dbReference>
<accession>T1ELU3</accession>
<dbReference type="RefSeq" id="XP_009011705.1">
    <property type="nucleotide sequence ID" value="XM_009013457.1"/>
</dbReference>
<dbReference type="OrthoDB" id="72976at2759"/>
<feature type="transmembrane region" description="Helical" evidence="1">
    <location>
        <begin position="19"/>
        <end position="36"/>
    </location>
</feature>
<reference evidence="4" key="1">
    <citation type="submission" date="2012-12" db="EMBL/GenBank/DDBJ databases">
        <authorList>
            <person name="Hellsten U."/>
            <person name="Grimwood J."/>
            <person name="Chapman J.A."/>
            <person name="Shapiro H."/>
            <person name="Aerts A."/>
            <person name="Otillar R.P."/>
            <person name="Terry A.Y."/>
            <person name="Boore J.L."/>
            <person name="Simakov O."/>
            <person name="Marletaz F."/>
            <person name="Cho S.-J."/>
            <person name="Edsinger-Gonzales E."/>
            <person name="Havlak P."/>
            <person name="Kuo D.-H."/>
            <person name="Larsson T."/>
            <person name="Lv J."/>
            <person name="Arendt D."/>
            <person name="Savage R."/>
            <person name="Osoegawa K."/>
            <person name="de Jong P."/>
            <person name="Lindberg D.R."/>
            <person name="Seaver E.C."/>
            <person name="Weisblat D.A."/>
            <person name="Putnam N.H."/>
            <person name="Grigoriev I.V."/>
            <person name="Rokhsar D.S."/>
        </authorList>
    </citation>
    <scope>NUCLEOTIDE SEQUENCE</scope>
</reference>
<dbReference type="Proteomes" id="UP000015101">
    <property type="component" value="Unassembled WGS sequence"/>
</dbReference>
<evidence type="ECO:0000313" key="3">
    <source>
        <dbReference type="EnsemblMetazoa" id="HelroP156363"/>
    </source>
</evidence>
<reference evidence="3" key="3">
    <citation type="submission" date="2015-06" db="UniProtKB">
        <authorList>
            <consortium name="EnsemblMetazoa"/>
        </authorList>
    </citation>
    <scope>IDENTIFICATION</scope>
</reference>
<evidence type="ECO:0000256" key="1">
    <source>
        <dbReference type="SAM" id="Phobius"/>
    </source>
</evidence>
<feature type="transmembrane region" description="Helical" evidence="1">
    <location>
        <begin position="85"/>
        <end position="104"/>
    </location>
</feature>
<dbReference type="PANTHER" id="PTHR13568:SF6">
    <property type="entry name" value="TRANSMEMBRANE PROTEIN 185A"/>
    <property type="match status" value="1"/>
</dbReference>
<dbReference type="PANTHER" id="PTHR13568">
    <property type="entry name" value="FAM11A, B PROTEIN"/>
    <property type="match status" value="1"/>
</dbReference>
<dbReference type="OMA" id="PFEFEFF"/>
<dbReference type="GeneID" id="20197543"/>
<dbReference type="STRING" id="6412.T1ELU3"/>
<protein>
    <recommendedName>
        <fullName evidence="5">Transmembrane protein 185B</fullName>
    </recommendedName>
</protein>
<dbReference type="KEGG" id="hro:HELRODRAFT_156363"/>
<evidence type="ECO:0000313" key="4">
    <source>
        <dbReference type="Proteomes" id="UP000015101"/>
    </source>
</evidence>
<name>T1ELU3_HELRO</name>
<keyword evidence="1" id="KW-0812">Transmembrane</keyword>
<sequence length="357" mass="41298">MAYEFNLKNSFQDFNPSKFFVHCCLLVFCLLLALKLDDEIRCSYWVIFIPLWIWKGAALVGCIVGCFIWIRNPHYRIERDSSNHFRAMIIATSLQMLLLMFELMSCDKLENDRTQVLWLFVFIPLFSISVISIGLCVWALKHGRSCEFEIFCSTNILQFIFFALRLDNFVQWRWVIIFIPIWILLCIALICVFYVIILTLILLRSSDVMAEQKRNNTISAVGYTFIVTPLLVFNVLLTNKLDKIDNMPYVLVVIPLLASLVALIVTSFNSRGANYSLNMVSIHCWFRRVFFMTYTPFINFLGNISYTRSRDRPAADVHTTSSTLNKKSIPCSTKNPIMLSDDFNRGSVKTVSLDLPD</sequence>
<organism evidence="3 4">
    <name type="scientific">Helobdella robusta</name>
    <name type="common">Californian leech</name>
    <dbReference type="NCBI Taxonomy" id="6412"/>
    <lineage>
        <taxon>Eukaryota</taxon>
        <taxon>Metazoa</taxon>
        <taxon>Spiralia</taxon>
        <taxon>Lophotrochozoa</taxon>
        <taxon>Annelida</taxon>
        <taxon>Clitellata</taxon>
        <taxon>Hirudinea</taxon>
        <taxon>Rhynchobdellida</taxon>
        <taxon>Glossiphoniidae</taxon>
        <taxon>Helobdella</taxon>
    </lineage>
</organism>
<feature type="transmembrane region" description="Helical" evidence="1">
    <location>
        <begin position="289"/>
        <end position="306"/>
    </location>
</feature>
<dbReference type="HOGENOM" id="CLU_053027_0_0_1"/>
<dbReference type="EMBL" id="KB095905">
    <property type="protein sequence ID" value="ESO09891.1"/>
    <property type="molecule type" value="Genomic_DNA"/>
</dbReference>
<feature type="transmembrane region" description="Helical" evidence="1">
    <location>
        <begin position="116"/>
        <end position="140"/>
    </location>
</feature>
<gene>
    <name evidence="3" type="primary">20197543</name>
    <name evidence="2" type="ORF">HELRODRAFT_156363</name>
</gene>
<feature type="transmembrane region" description="Helical" evidence="1">
    <location>
        <begin position="174"/>
        <end position="203"/>
    </location>
</feature>
<dbReference type="InParanoid" id="T1ELU3"/>
<keyword evidence="1" id="KW-1133">Transmembrane helix</keyword>
<proteinExistence type="predicted"/>
<feature type="transmembrane region" description="Helical" evidence="1">
    <location>
        <begin position="249"/>
        <end position="268"/>
    </location>
</feature>
<dbReference type="EnsemblMetazoa" id="HelroT156363">
    <property type="protein sequence ID" value="HelroP156363"/>
    <property type="gene ID" value="HelroG156363"/>
</dbReference>
<evidence type="ECO:0000313" key="2">
    <source>
        <dbReference type="EMBL" id="ESO09891.1"/>
    </source>
</evidence>
<feature type="transmembrane region" description="Helical" evidence="1">
    <location>
        <begin position="215"/>
        <end position="237"/>
    </location>
</feature>
<keyword evidence="1" id="KW-0472">Membrane</keyword>
<dbReference type="Pfam" id="PF10269">
    <property type="entry name" value="Tmemb_185A"/>
    <property type="match status" value="1"/>
</dbReference>
<keyword evidence="4" id="KW-1185">Reference proteome</keyword>
<feature type="transmembrane region" description="Helical" evidence="1">
    <location>
        <begin position="43"/>
        <end position="70"/>
    </location>
</feature>
<evidence type="ECO:0008006" key="5">
    <source>
        <dbReference type="Google" id="ProtNLM"/>
    </source>
</evidence>
<dbReference type="InterPro" id="IPR019396">
    <property type="entry name" value="TM_Fragile-X-F-assoc"/>
</dbReference>
<dbReference type="eggNOG" id="KOG3879">
    <property type="taxonomic scope" value="Eukaryota"/>
</dbReference>
<dbReference type="CTD" id="20197543"/>